<dbReference type="eggNOG" id="COG2124">
    <property type="taxonomic scope" value="Bacteria"/>
</dbReference>
<name>A0A1G9SP05_ALLAB</name>
<keyword evidence="9" id="KW-1185">Reference proteome</keyword>
<dbReference type="SUPFAM" id="SSF48576">
    <property type="entry name" value="Terpenoid synthases"/>
    <property type="match status" value="1"/>
</dbReference>
<dbReference type="InterPro" id="IPR008949">
    <property type="entry name" value="Isoprenoid_synthase_dom_sf"/>
</dbReference>
<dbReference type="SFLD" id="SFLDG01020">
    <property type="entry name" value="Terpene_Cyclase_Like_2"/>
    <property type="match status" value="1"/>
</dbReference>
<dbReference type="SFLD" id="SFLDS00005">
    <property type="entry name" value="Isoprenoid_Synthase_Type_I"/>
    <property type="match status" value="1"/>
</dbReference>
<dbReference type="InterPro" id="IPR034686">
    <property type="entry name" value="Terpene_cyclase-like_2"/>
</dbReference>
<evidence type="ECO:0000256" key="1">
    <source>
        <dbReference type="ARBA" id="ARBA00010617"/>
    </source>
</evidence>
<reference evidence="8 9" key="1">
    <citation type="submission" date="2016-10" db="EMBL/GenBank/DDBJ databases">
        <authorList>
            <person name="de Groot N.N."/>
        </authorList>
    </citation>
    <scope>NUCLEOTIDE SEQUENCE [LARGE SCALE GENOMIC DNA]</scope>
    <source>
        <strain evidence="8 9">DSM 44149</strain>
    </source>
</reference>
<evidence type="ECO:0000256" key="4">
    <source>
        <dbReference type="ARBA" id="ARBA00023002"/>
    </source>
</evidence>
<sequence>MPEFRIPTLDLPFAARPRRADAAELASETCDWGERHRVIGPRGRARLLGSTLLDLGIDLTGATERERAAVLMCWFLWMLGLDDRIDNGTWALEGDLDEFCRTVTEVVTGAVADLAPDADPMLRALHQDLWPRTAELAGPDWRDRFARHLAAHLRAQRLTVEHRDADRLPALAHYLELRRDLFGADVFFDLIEVLDGPVAVTDRFDEVRRCAADVIAWTNDVYSLEKDLAFGEPANLVVLLRAEDNSSWQLAVDTAHTLIQKRAEDFRLAEADAPHGPLPGLLEHAMRVSQDWHRESSRYRLSGEPGRESVRTELTPPSLLWPRLERDPHRYFALLREEFPVVWDEPLDAWLVSRYEDVRFALTAPGFTSRNYSWQLAPMYGETVLQLDGREHAAHRSVVSPAFRGQALEALREVVTTTARDLVGRLRGRERFDLVAEFCHELPVTVVVTALGLPREDTPLFQRWYRDGFSYLGNYRQDPERLERGMVSRDELYDYLTPHLERRRARPGADLLSTLCAAEVDGRPLDDEMIKGFCGTLLGAGGETTDKALSSFLANLLDHPDQLAEVRDDPGLIPQAWAESLRRNPPVLVVLRQTDRAVALGGRTIPAGATVACLVGAANRDPRRFGDPDRFDIHRVRGPVDREFTAAASHLAFGAGRHFCLGALVARMETEIGVRELLTALPGLRWAEGFAPVETGLLTRAPKEIWASA</sequence>
<dbReference type="Gene3D" id="1.10.600.10">
    <property type="entry name" value="Farnesyl Diphosphate Synthase"/>
    <property type="match status" value="1"/>
</dbReference>
<keyword evidence="2" id="KW-0349">Heme</keyword>
<dbReference type="InterPro" id="IPR001128">
    <property type="entry name" value="Cyt_P450"/>
</dbReference>
<dbReference type="SUPFAM" id="SSF48264">
    <property type="entry name" value="Cytochrome P450"/>
    <property type="match status" value="1"/>
</dbReference>
<evidence type="ECO:0000256" key="2">
    <source>
        <dbReference type="ARBA" id="ARBA00022617"/>
    </source>
</evidence>
<dbReference type="GO" id="GO:0005506">
    <property type="term" value="F:iron ion binding"/>
    <property type="evidence" value="ECO:0007669"/>
    <property type="project" value="InterPro"/>
</dbReference>
<dbReference type="InterPro" id="IPR017972">
    <property type="entry name" value="Cyt_P450_CS"/>
</dbReference>
<dbReference type="InterPro" id="IPR002397">
    <property type="entry name" value="Cyt_P450_B"/>
</dbReference>
<evidence type="ECO:0000313" key="8">
    <source>
        <dbReference type="EMBL" id="SDM37208.1"/>
    </source>
</evidence>
<protein>
    <submittedName>
        <fullName evidence="8">Pulcherriminic acid synthase</fullName>
    </submittedName>
</protein>
<evidence type="ECO:0000256" key="7">
    <source>
        <dbReference type="ARBA" id="ARBA00023239"/>
    </source>
</evidence>
<dbReference type="AlphaFoldDB" id="A0A1G9SP05"/>
<evidence type="ECO:0000256" key="3">
    <source>
        <dbReference type="ARBA" id="ARBA00022723"/>
    </source>
</evidence>
<dbReference type="STRING" id="211114.SAMN04489726_1294"/>
<keyword evidence="7" id="KW-0456">Lyase</keyword>
<dbReference type="GO" id="GO:0020037">
    <property type="term" value="F:heme binding"/>
    <property type="evidence" value="ECO:0007669"/>
    <property type="project" value="InterPro"/>
</dbReference>
<dbReference type="Pfam" id="PF19086">
    <property type="entry name" value="Terpene_syn_C_2"/>
    <property type="match status" value="1"/>
</dbReference>
<dbReference type="FunFam" id="1.10.630.10:FF:000018">
    <property type="entry name" value="Cytochrome P450 monooxygenase"/>
    <property type="match status" value="1"/>
</dbReference>
<dbReference type="Pfam" id="PF00067">
    <property type="entry name" value="p450"/>
    <property type="match status" value="2"/>
</dbReference>
<dbReference type="GO" id="GO:0004497">
    <property type="term" value="F:monooxygenase activity"/>
    <property type="evidence" value="ECO:0007669"/>
    <property type="project" value="UniProtKB-KW"/>
</dbReference>
<dbReference type="GO" id="GO:0016705">
    <property type="term" value="F:oxidoreductase activity, acting on paired donors, with incorporation or reduction of molecular oxygen"/>
    <property type="evidence" value="ECO:0007669"/>
    <property type="project" value="InterPro"/>
</dbReference>
<comment type="similarity">
    <text evidence="1">Belongs to the cytochrome P450 family.</text>
</comment>
<proteinExistence type="inferred from homology"/>
<keyword evidence="3" id="KW-0479">Metal-binding</keyword>
<dbReference type="GO" id="GO:0010333">
    <property type="term" value="F:terpene synthase activity"/>
    <property type="evidence" value="ECO:0007669"/>
    <property type="project" value="InterPro"/>
</dbReference>
<gene>
    <name evidence="8" type="ORF">SAMN04489726_1294</name>
</gene>
<keyword evidence="5" id="KW-0408">Iron</keyword>
<dbReference type="PRINTS" id="PR00359">
    <property type="entry name" value="BP450"/>
</dbReference>
<dbReference type="PROSITE" id="PS00086">
    <property type="entry name" value="CYTOCHROME_P450"/>
    <property type="match status" value="1"/>
</dbReference>
<dbReference type="PANTHER" id="PTHR46696">
    <property type="entry name" value="P450, PUTATIVE (EUROFUNG)-RELATED"/>
    <property type="match status" value="1"/>
</dbReference>
<dbReference type="PANTHER" id="PTHR46696:SF3">
    <property type="entry name" value="PULCHERRIMINIC ACID SYNTHASE"/>
    <property type="match status" value="1"/>
</dbReference>
<dbReference type="InterPro" id="IPR036396">
    <property type="entry name" value="Cyt_P450_sf"/>
</dbReference>
<keyword evidence="6" id="KW-0503">Monooxygenase</keyword>
<dbReference type="Proteomes" id="UP000183376">
    <property type="component" value="Chromosome I"/>
</dbReference>
<evidence type="ECO:0000313" key="9">
    <source>
        <dbReference type="Proteomes" id="UP000183376"/>
    </source>
</evidence>
<evidence type="ECO:0000256" key="6">
    <source>
        <dbReference type="ARBA" id="ARBA00023033"/>
    </source>
</evidence>
<dbReference type="EMBL" id="LT629701">
    <property type="protein sequence ID" value="SDM37208.1"/>
    <property type="molecule type" value="Genomic_DNA"/>
</dbReference>
<organism evidence="8 9">
    <name type="scientific">Allokutzneria albata</name>
    <name type="common">Kibdelosporangium albatum</name>
    <dbReference type="NCBI Taxonomy" id="211114"/>
    <lineage>
        <taxon>Bacteria</taxon>
        <taxon>Bacillati</taxon>
        <taxon>Actinomycetota</taxon>
        <taxon>Actinomycetes</taxon>
        <taxon>Pseudonocardiales</taxon>
        <taxon>Pseudonocardiaceae</taxon>
        <taxon>Allokutzneria</taxon>
    </lineage>
</organism>
<keyword evidence="4" id="KW-0560">Oxidoreductase</keyword>
<accession>A0A1G9SP05</accession>
<evidence type="ECO:0000256" key="5">
    <source>
        <dbReference type="ARBA" id="ARBA00023004"/>
    </source>
</evidence>
<dbReference type="Gene3D" id="1.10.630.10">
    <property type="entry name" value="Cytochrome P450"/>
    <property type="match status" value="1"/>
</dbReference>